<dbReference type="STRING" id="1802620.A3D91_03560"/>
<gene>
    <name evidence="2" type="ORF">A3D91_03560</name>
</gene>
<evidence type="ECO:0000313" key="3">
    <source>
        <dbReference type="Proteomes" id="UP000178127"/>
    </source>
</evidence>
<evidence type="ECO:0000313" key="2">
    <source>
        <dbReference type="EMBL" id="OGC54662.1"/>
    </source>
</evidence>
<reference evidence="2 3" key="1">
    <citation type="journal article" date="2016" name="Nat. Commun.">
        <title>Thousands of microbial genomes shed light on interconnected biogeochemical processes in an aquifer system.</title>
        <authorList>
            <person name="Anantharaman K."/>
            <person name="Brown C.T."/>
            <person name="Hug L.A."/>
            <person name="Sharon I."/>
            <person name="Castelle C.J."/>
            <person name="Probst A.J."/>
            <person name="Thomas B.C."/>
            <person name="Singh A."/>
            <person name="Wilkins M.J."/>
            <person name="Karaoz U."/>
            <person name="Brodie E.L."/>
            <person name="Williams K.H."/>
            <person name="Hubbard S.S."/>
            <person name="Banfield J.F."/>
        </authorList>
    </citation>
    <scope>NUCLEOTIDE SEQUENCE [LARGE SCALE GENOMIC DNA]</scope>
</reference>
<dbReference type="AlphaFoldDB" id="A0A1F4VBP1"/>
<feature type="transmembrane region" description="Helical" evidence="1">
    <location>
        <begin position="35"/>
        <end position="54"/>
    </location>
</feature>
<protein>
    <submittedName>
        <fullName evidence="2">Uncharacterized protein</fullName>
    </submittedName>
</protein>
<proteinExistence type="predicted"/>
<dbReference type="Proteomes" id="UP000178127">
    <property type="component" value="Unassembled WGS sequence"/>
</dbReference>
<organism evidence="2 3">
    <name type="scientific">candidate division WWE3 bacterium RIFCSPHIGHO2_02_FULL_38_14</name>
    <dbReference type="NCBI Taxonomy" id="1802620"/>
    <lineage>
        <taxon>Bacteria</taxon>
        <taxon>Katanobacteria</taxon>
    </lineage>
</organism>
<sequence length="316" mass="37522">MLELRHFRFLNPEWFRKPQSKLEATLRIPLVTKEIGILALTRVFPLIAIFSLTIRFLITFPIIPIVLGVFLYILFELWVLERWYKNNLLPYHIKNIDFVNKMEIPVDSNALIGNIEKSIRMSAYGIVRIGYVGLASWGWEMLFKFIYPLIARDKEYIYSDLLIGMPNKVLEFNQTLWEVANETDNSKKVMMYQSFLDKFGSVVDDMDLSFRTFREKPNAIKILLDLNKDTIEPDIDHQKTLNRYQSTLNSVKLIIPFPFFINLVNKVRANVVLREDRRFYEFVMDYKIRVMILELGKRKNIAESELFNKSWEELKK</sequence>
<evidence type="ECO:0000256" key="1">
    <source>
        <dbReference type="SAM" id="Phobius"/>
    </source>
</evidence>
<name>A0A1F4VBP1_UNCKA</name>
<keyword evidence="1" id="KW-1133">Transmembrane helix</keyword>
<feature type="transmembrane region" description="Helical" evidence="1">
    <location>
        <begin position="60"/>
        <end position="80"/>
    </location>
</feature>
<comment type="caution">
    <text evidence="2">The sequence shown here is derived from an EMBL/GenBank/DDBJ whole genome shotgun (WGS) entry which is preliminary data.</text>
</comment>
<accession>A0A1F4VBP1</accession>
<keyword evidence="1" id="KW-0812">Transmembrane</keyword>
<dbReference type="EMBL" id="MEVD01000001">
    <property type="protein sequence ID" value="OGC54662.1"/>
    <property type="molecule type" value="Genomic_DNA"/>
</dbReference>
<keyword evidence="1" id="KW-0472">Membrane</keyword>